<reference evidence="2" key="1">
    <citation type="journal article" date="2021" name="Open Biol.">
        <title>Shared evolutionary footprints suggest mitochondrial oxidative damage underlies multiple complex I losses in fungi.</title>
        <authorList>
            <person name="Schikora-Tamarit M.A."/>
            <person name="Marcet-Houben M."/>
            <person name="Nosek J."/>
            <person name="Gabaldon T."/>
        </authorList>
    </citation>
    <scope>NUCLEOTIDE SEQUENCE</scope>
    <source>
        <strain evidence="2">NCAIM Y.01608</strain>
    </source>
</reference>
<sequence length="207" mass="22842">MTSLSFMLLLSLRDSSAHLSRCDSFTNWLKNSFSGTLEDPLLNSKGMRLSNAYWSRHWSTRLLDCSSTRASMESLNFFSSVLNTSPTYCISTFSDVRMVSRSLSSGVHSSKATVFLKSDSRADAQPELRLSELSSIRSMFRLISTALICVVFSRTSVSFSTNTDSSSDSKGEASGLIMLMKSVWFSSASRSLTLSILPEASMLLTLK</sequence>
<keyword evidence="1" id="KW-0732">Signal</keyword>
<evidence type="ECO:0000313" key="2">
    <source>
        <dbReference type="EMBL" id="KAH3676759.1"/>
    </source>
</evidence>
<proteinExistence type="predicted"/>
<feature type="chain" id="PRO_5040219941" description="Secreted protein" evidence="1">
    <location>
        <begin position="18"/>
        <end position="207"/>
    </location>
</feature>
<comment type="caution">
    <text evidence="2">The sequence shown here is derived from an EMBL/GenBank/DDBJ whole genome shotgun (WGS) entry which is preliminary data.</text>
</comment>
<protein>
    <recommendedName>
        <fullName evidence="4">Secreted protein</fullName>
    </recommendedName>
</protein>
<evidence type="ECO:0000256" key="1">
    <source>
        <dbReference type="SAM" id="SignalP"/>
    </source>
</evidence>
<feature type="signal peptide" evidence="1">
    <location>
        <begin position="1"/>
        <end position="17"/>
    </location>
</feature>
<evidence type="ECO:0000313" key="3">
    <source>
        <dbReference type="Proteomes" id="UP000788993"/>
    </source>
</evidence>
<gene>
    <name evidence="2" type="ORF">OGATHE_001249</name>
</gene>
<name>A0A9P8TFD6_9ASCO</name>
<dbReference type="Proteomes" id="UP000788993">
    <property type="component" value="Unassembled WGS sequence"/>
</dbReference>
<organism evidence="2 3">
    <name type="scientific">Ogataea polymorpha</name>
    <dbReference type="NCBI Taxonomy" id="460523"/>
    <lineage>
        <taxon>Eukaryota</taxon>
        <taxon>Fungi</taxon>
        <taxon>Dikarya</taxon>
        <taxon>Ascomycota</taxon>
        <taxon>Saccharomycotina</taxon>
        <taxon>Pichiomycetes</taxon>
        <taxon>Pichiales</taxon>
        <taxon>Pichiaceae</taxon>
        <taxon>Ogataea</taxon>
    </lineage>
</organism>
<dbReference type="AlphaFoldDB" id="A0A9P8TFD6"/>
<evidence type="ECO:0008006" key="4">
    <source>
        <dbReference type="Google" id="ProtNLM"/>
    </source>
</evidence>
<reference evidence="2" key="2">
    <citation type="submission" date="2021-01" db="EMBL/GenBank/DDBJ databases">
        <authorList>
            <person name="Schikora-Tamarit M.A."/>
        </authorList>
    </citation>
    <scope>NUCLEOTIDE SEQUENCE</scope>
    <source>
        <strain evidence="2">NCAIM Y.01608</strain>
    </source>
</reference>
<accession>A0A9P8TFD6</accession>
<keyword evidence="3" id="KW-1185">Reference proteome</keyword>
<dbReference type="EMBL" id="JAEUBD010000146">
    <property type="protein sequence ID" value="KAH3676759.1"/>
    <property type="molecule type" value="Genomic_DNA"/>
</dbReference>